<evidence type="ECO:0000313" key="1">
    <source>
        <dbReference type="EMBL" id="RUT09106.1"/>
    </source>
</evidence>
<dbReference type="OrthoDB" id="466141at2"/>
<sequence length="384" mass="43617">MENLSKLLKIDNSELARLLQFSLYGVEAALKQALTKYPNDPAADLCQGALQELNTLIHPPTEIINIDSNLADVLQIASPPILTNELKLRRLQNEFNSDKQLALYLGNTQLQSQTDSDLWNEVQRKLLRVPEELALSWHQRALIIAASVGAQSDISNCLPLPFNKHENIYPGLKGSITTQGLSFSNVAPNHPQIAQLNLQNYQGDLQEDIYFLANLVSICIKFIDIDPDLHHALNSIFSFDIMNLHSKPEHRCQYIDALIETFWRMLKAEESADSLSALRHWIDLDEAIHSLVFVPPADRFSWWGKMQQETRRLLKKVVQRALSEGHNIRIRQLSGLYADVCTFSKDDLRLEQGGNLGEVLACLRVYAKINEQEFPGRVLFRSSR</sequence>
<accession>A0A433VSN4</accession>
<reference evidence="1" key="1">
    <citation type="submission" date="2018-12" db="EMBL/GenBank/DDBJ databases">
        <authorList>
            <person name="Will S."/>
            <person name="Neumann-Schaal M."/>
            <person name="Henke P."/>
        </authorList>
    </citation>
    <scope>NUCLEOTIDE SEQUENCE</scope>
    <source>
        <strain evidence="1">PCC 7102</strain>
    </source>
</reference>
<name>A0A433VSN4_9CYAN</name>
<dbReference type="AlphaFoldDB" id="A0A433VSN4"/>
<dbReference type="Proteomes" id="UP000271624">
    <property type="component" value="Unassembled WGS sequence"/>
</dbReference>
<comment type="caution">
    <text evidence="1">The sequence shown here is derived from an EMBL/GenBank/DDBJ whole genome shotgun (WGS) entry which is preliminary data.</text>
</comment>
<proteinExistence type="predicted"/>
<reference evidence="1" key="2">
    <citation type="journal article" date="2019" name="Genome Biol. Evol.">
        <title>Day and night: Metabolic profiles and evolutionary relationships of six axenic non-marine cyanobacteria.</title>
        <authorList>
            <person name="Will S.E."/>
            <person name="Henke P."/>
            <person name="Boedeker C."/>
            <person name="Huang S."/>
            <person name="Brinkmann H."/>
            <person name="Rohde M."/>
            <person name="Jarek M."/>
            <person name="Friedl T."/>
            <person name="Seufert S."/>
            <person name="Schumacher M."/>
            <person name="Overmann J."/>
            <person name="Neumann-Schaal M."/>
            <person name="Petersen J."/>
        </authorList>
    </citation>
    <scope>NUCLEOTIDE SEQUENCE [LARGE SCALE GENOMIC DNA]</scope>
    <source>
        <strain evidence="1">PCC 7102</strain>
    </source>
</reference>
<dbReference type="RefSeq" id="WP_127079722.1">
    <property type="nucleotide sequence ID" value="NZ_RSCL01000002.1"/>
</dbReference>
<gene>
    <name evidence="1" type="ORF">DSM106972_011590</name>
</gene>
<keyword evidence="2" id="KW-1185">Reference proteome</keyword>
<organism evidence="1 2">
    <name type="scientific">Dulcicalothrix desertica PCC 7102</name>
    <dbReference type="NCBI Taxonomy" id="232991"/>
    <lineage>
        <taxon>Bacteria</taxon>
        <taxon>Bacillati</taxon>
        <taxon>Cyanobacteriota</taxon>
        <taxon>Cyanophyceae</taxon>
        <taxon>Nostocales</taxon>
        <taxon>Calotrichaceae</taxon>
        <taxon>Dulcicalothrix</taxon>
    </lineage>
</organism>
<evidence type="ECO:0000313" key="2">
    <source>
        <dbReference type="Proteomes" id="UP000271624"/>
    </source>
</evidence>
<dbReference type="EMBL" id="RSCL01000002">
    <property type="protein sequence ID" value="RUT09106.1"/>
    <property type="molecule type" value="Genomic_DNA"/>
</dbReference>
<protein>
    <submittedName>
        <fullName evidence="1">Uncharacterized protein</fullName>
    </submittedName>
</protein>